<dbReference type="EMBL" id="AMQN01002432">
    <property type="status" value="NOT_ANNOTATED_CDS"/>
    <property type="molecule type" value="Genomic_DNA"/>
</dbReference>
<dbReference type="AlphaFoldDB" id="R7TNH0"/>
<dbReference type="EMBL" id="KB309217">
    <property type="protein sequence ID" value="ELT95092.1"/>
    <property type="molecule type" value="Genomic_DNA"/>
</dbReference>
<dbReference type="OrthoDB" id="6158144at2759"/>
<reference evidence="4" key="1">
    <citation type="submission" date="2012-12" db="EMBL/GenBank/DDBJ databases">
        <authorList>
            <person name="Hellsten U."/>
            <person name="Grimwood J."/>
            <person name="Chapman J.A."/>
            <person name="Shapiro H."/>
            <person name="Aerts A."/>
            <person name="Otillar R.P."/>
            <person name="Terry A.Y."/>
            <person name="Boore J.L."/>
            <person name="Simakov O."/>
            <person name="Marletaz F."/>
            <person name="Cho S.-J."/>
            <person name="Edsinger-Gonzales E."/>
            <person name="Havlak P."/>
            <person name="Kuo D.-H."/>
            <person name="Larsson T."/>
            <person name="Lv J."/>
            <person name="Arendt D."/>
            <person name="Savage R."/>
            <person name="Osoegawa K."/>
            <person name="de Jong P."/>
            <person name="Lindberg D.R."/>
            <person name="Seaver E.C."/>
            <person name="Weisblat D.A."/>
            <person name="Putnam N.H."/>
            <person name="Grigoriev I.V."/>
            <person name="Rokhsar D.S."/>
        </authorList>
    </citation>
    <scope>NUCLEOTIDE SEQUENCE</scope>
    <source>
        <strain evidence="4">I ESC-2004</strain>
    </source>
</reference>
<dbReference type="HOGENOM" id="CLU_594830_0_0_1"/>
<evidence type="ECO:0000256" key="1">
    <source>
        <dbReference type="SAM" id="MobiDB-lite"/>
    </source>
</evidence>
<proteinExistence type="predicted"/>
<evidence type="ECO:0000313" key="3">
    <source>
        <dbReference type="EnsemblMetazoa" id="CapteP202979"/>
    </source>
</evidence>
<sequence length="460" mass="52934">MNRPQFIRARIEVEQRSRRNSIQKLMEQTGMVEVCNRKQTELEWYRDARSDPTSQAAYLGKLAKLRKELLEQDKNYSSKTLRRLQETEDHFVQEHRHSALLSNTGTPHSPRESLPERHKRLLAERQRQIEIRRQGRNQPTLKGLVGRSLTTLSTDVHLVAKESDRLENDALSWEALTMLVQQQTNRLPNSEKSLKPQYSIPNIGRRALKNPELSLQPRDETFIRQMSLHEKDSKGLYKGKKRRNLMAADKDEVDLSPHTFRFDLPAGSANENGQTRRAYHPGCVSPVTPNTALENQKKQVETQKHQIKRYFNPRQIGYTPARVMYLPPMSFPIRQYHETPRPMLLSIPVQLEILSQFRKHTRHEGILTEEERSLNHCLFCQNPSLSMVSIGLGQYIMTHIRPSNPEHQAEKQQSPEAPPQSPVLDNIIDKVGEVNSACGTPRNALTVELPSLGADAKETQ</sequence>
<dbReference type="Proteomes" id="UP000014760">
    <property type="component" value="Unassembled WGS sequence"/>
</dbReference>
<evidence type="ECO:0000313" key="4">
    <source>
        <dbReference type="Proteomes" id="UP000014760"/>
    </source>
</evidence>
<keyword evidence="4" id="KW-1185">Reference proteome</keyword>
<feature type="region of interest" description="Disordered" evidence="1">
    <location>
        <begin position="404"/>
        <end position="424"/>
    </location>
</feature>
<name>R7TNH0_CAPTE</name>
<reference evidence="2 4" key="2">
    <citation type="journal article" date="2013" name="Nature">
        <title>Insights into bilaterian evolution from three spiralian genomes.</title>
        <authorList>
            <person name="Simakov O."/>
            <person name="Marletaz F."/>
            <person name="Cho S.J."/>
            <person name="Edsinger-Gonzales E."/>
            <person name="Havlak P."/>
            <person name="Hellsten U."/>
            <person name="Kuo D.H."/>
            <person name="Larsson T."/>
            <person name="Lv J."/>
            <person name="Arendt D."/>
            <person name="Savage R."/>
            <person name="Osoegawa K."/>
            <person name="de Jong P."/>
            <person name="Grimwood J."/>
            <person name="Chapman J.A."/>
            <person name="Shapiro H."/>
            <person name="Aerts A."/>
            <person name="Otillar R.P."/>
            <person name="Terry A.Y."/>
            <person name="Boore J.L."/>
            <person name="Grigoriev I.V."/>
            <person name="Lindberg D.R."/>
            <person name="Seaver E.C."/>
            <person name="Weisblat D.A."/>
            <person name="Putnam N.H."/>
            <person name="Rokhsar D.S."/>
        </authorList>
    </citation>
    <scope>NUCLEOTIDE SEQUENCE</scope>
    <source>
        <strain evidence="2 4">I ESC-2004</strain>
    </source>
</reference>
<gene>
    <name evidence="2" type="ORF">CAPTEDRAFT_202979</name>
</gene>
<protein>
    <submittedName>
        <fullName evidence="2 3">Uncharacterized protein</fullName>
    </submittedName>
</protein>
<organism evidence="2">
    <name type="scientific">Capitella teleta</name>
    <name type="common">Polychaete worm</name>
    <dbReference type="NCBI Taxonomy" id="283909"/>
    <lineage>
        <taxon>Eukaryota</taxon>
        <taxon>Metazoa</taxon>
        <taxon>Spiralia</taxon>
        <taxon>Lophotrochozoa</taxon>
        <taxon>Annelida</taxon>
        <taxon>Polychaeta</taxon>
        <taxon>Sedentaria</taxon>
        <taxon>Scolecida</taxon>
        <taxon>Capitellidae</taxon>
        <taxon>Capitella</taxon>
    </lineage>
</organism>
<reference evidence="3" key="3">
    <citation type="submission" date="2015-06" db="UniProtKB">
        <authorList>
            <consortium name="EnsemblMetazoa"/>
        </authorList>
    </citation>
    <scope>IDENTIFICATION</scope>
</reference>
<accession>R7TNH0</accession>
<evidence type="ECO:0000313" key="2">
    <source>
        <dbReference type="EMBL" id="ELT95092.1"/>
    </source>
</evidence>
<dbReference type="EnsemblMetazoa" id="CapteT202979">
    <property type="protein sequence ID" value="CapteP202979"/>
    <property type="gene ID" value="CapteG202979"/>
</dbReference>